<protein>
    <recommendedName>
        <fullName evidence="4">Pyruvoyl-dependent arginine decarboxylase AaxB</fullName>
        <ecNumber evidence="3">4.1.1.19</ecNumber>
    </recommendedName>
</protein>
<proteinExistence type="inferred from homology"/>
<evidence type="ECO:0000256" key="6">
    <source>
        <dbReference type="ARBA" id="ARBA00023239"/>
    </source>
</evidence>
<dbReference type="Pfam" id="PF01862">
    <property type="entry name" value="PvlArgDC"/>
    <property type="match status" value="1"/>
</dbReference>
<dbReference type="EC" id="4.1.1.19" evidence="3"/>
<comment type="catalytic activity">
    <reaction evidence="8">
        <text>L-arginine + H(+) = agmatine + CO2</text>
        <dbReference type="Rhea" id="RHEA:17641"/>
        <dbReference type="ChEBI" id="CHEBI:15378"/>
        <dbReference type="ChEBI" id="CHEBI:16526"/>
        <dbReference type="ChEBI" id="CHEBI:32682"/>
        <dbReference type="ChEBI" id="CHEBI:58145"/>
        <dbReference type="EC" id="4.1.1.19"/>
    </reaction>
</comment>
<evidence type="ECO:0000256" key="7">
    <source>
        <dbReference type="ARBA" id="ARBA00023317"/>
    </source>
</evidence>
<reference evidence="11" key="1">
    <citation type="journal article" date="2019" name="Int. J. Syst. Evol. Microbiol.">
        <title>The Global Catalogue of Microorganisms (GCM) 10K type strain sequencing project: providing services to taxonomists for standard genome sequencing and annotation.</title>
        <authorList>
            <consortium name="The Broad Institute Genomics Platform"/>
            <consortium name="The Broad Institute Genome Sequencing Center for Infectious Disease"/>
            <person name="Wu L."/>
            <person name="Ma J."/>
        </authorList>
    </citation>
    <scope>NUCLEOTIDE SEQUENCE [LARGE SCALE GENOMIC DNA]</scope>
    <source>
        <strain evidence="11">JCM 16540</strain>
    </source>
</reference>
<dbReference type="InterPro" id="IPR016104">
    <property type="entry name" value="Pyr-dep_his/arg-deCO2ase"/>
</dbReference>
<evidence type="ECO:0000256" key="8">
    <source>
        <dbReference type="ARBA" id="ARBA00049309"/>
    </source>
</evidence>
<evidence type="ECO:0000256" key="3">
    <source>
        <dbReference type="ARBA" id="ARBA00012426"/>
    </source>
</evidence>
<keyword evidence="5" id="KW-0210">Decarboxylase</keyword>
<feature type="region of interest" description="Disordered" evidence="9">
    <location>
        <begin position="1"/>
        <end position="23"/>
    </location>
</feature>
<comment type="caution">
    <text evidence="10">The sequence shown here is derived from an EMBL/GenBank/DDBJ whole genome shotgun (WGS) entry which is preliminary data.</text>
</comment>
<dbReference type="RefSeq" id="WP_204910948.1">
    <property type="nucleotide sequence ID" value="NZ_BAAAYR010000002.1"/>
</dbReference>
<evidence type="ECO:0000256" key="2">
    <source>
        <dbReference type="ARBA" id="ARBA00008611"/>
    </source>
</evidence>
<accession>A0ABP6X951</accession>
<name>A0ABP6X951_9ACTN</name>
<evidence type="ECO:0000256" key="1">
    <source>
        <dbReference type="ARBA" id="ARBA00001928"/>
    </source>
</evidence>
<dbReference type="SFLD" id="SFLDG01170">
    <property type="entry name" value="Pyruvoyl-dependent_arginine_de"/>
    <property type="match status" value="1"/>
</dbReference>
<dbReference type="InterPro" id="IPR016105">
    <property type="entry name" value="Pyr-dep_his/arg-deCO2ase_sand"/>
</dbReference>
<evidence type="ECO:0000256" key="4">
    <source>
        <dbReference type="ARBA" id="ARBA00014727"/>
    </source>
</evidence>
<dbReference type="SUPFAM" id="SSF56271">
    <property type="entry name" value="Pyruvoyl-dependent histidine and arginine decarboxylases"/>
    <property type="match status" value="1"/>
</dbReference>
<dbReference type="InterPro" id="IPR002724">
    <property type="entry name" value="Pyruvoyl-dep_arg_deCO2ase"/>
</dbReference>
<gene>
    <name evidence="10" type="ORF">GCM10022197_18300</name>
</gene>
<evidence type="ECO:0000313" key="10">
    <source>
        <dbReference type="EMBL" id="GAA3563108.1"/>
    </source>
</evidence>
<dbReference type="Gene3D" id="3.50.20.10">
    <property type="entry name" value="Pyruvoyl-Dependent Histidine Decarboxylase, subunit B"/>
    <property type="match status" value="1"/>
</dbReference>
<evidence type="ECO:0000313" key="11">
    <source>
        <dbReference type="Proteomes" id="UP001500767"/>
    </source>
</evidence>
<evidence type="ECO:0000256" key="5">
    <source>
        <dbReference type="ARBA" id="ARBA00022793"/>
    </source>
</evidence>
<keyword evidence="11" id="KW-1185">Reference proteome</keyword>
<comment type="cofactor">
    <cofactor evidence="1">
        <name>pyruvate</name>
        <dbReference type="ChEBI" id="CHEBI:15361"/>
    </cofactor>
</comment>
<keyword evidence="6" id="KW-0456">Lyase</keyword>
<comment type="similarity">
    <text evidence="2">Belongs to the pyruvoyl-dependent arginine decarboxylase family.</text>
</comment>
<dbReference type="SFLD" id="SFLDS00055">
    <property type="entry name" value="Pyruvoyl-Dependent_Histidine/A"/>
    <property type="match status" value="1"/>
</dbReference>
<organism evidence="10 11">
    <name type="scientific">Microlunatus spumicola</name>
    <dbReference type="NCBI Taxonomy" id="81499"/>
    <lineage>
        <taxon>Bacteria</taxon>
        <taxon>Bacillati</taxon>
        <taxon>Actinomycetota</taxon>
        <taxon>Actinomycetes</taxon>
        <taxon>Propionibacteriales</taxon>
        <taxon>Propionibacteriaceae</taxon>
        <taxon>Microlunatus</taxon>
    </lineage>
</organism>
<dbReference type="Proteomes" id="UP001500767">
    <property type="component" value="Unassembled WGS sequence"/>
</dbReference>
<sequence>MSAAPTAASLPGASRSPADRPPGAGLVPLRLPVLGATASARTRLAAFHRALVAVGLGHYNLVRLSSVIPPGTDVGPGRSDQGPALPARWHGPRPDGFVDGFHGDRVYCVYAEHGTDVPGEEVWAGVGWVQRVDGQGGYFVEHHGATADEVRLEIRTSLADMTEDEVPAFGPVEWVLEGVRCERDPVCALVVVPYAAVGW</sequence>
<keyword evidence="7" id="KW-0670">Pyruvate</keyword>
<evidence type="ECO:0000256" key="9">
    <source>
        <dbReference type="SAM" id="MobiDB-lite"/>
    </source>
</evidence>
<dbReference type="EMBL" id="BAAAYR010000002">
    <property type="protein sequence ID" value="GAA3563108.1"/>
    <property type="molecule type" value="Genomic_DNA"/>
</dbReference>